<reference evidence="2 3" key="1">
    <citation type="submission" date="2016-07" db="EMBL/GenBank/DDBJ databases">
        <title>Pervasive Adenine N6-methylation of Active Genes in Fungi.</title>
        <authorList>
            <consortium name="DOE Joint Genome Institute"/>
            <person name="Mondo S.J."/>
            <person name="Dannebaum R.O."/>
            <person name="Kuo R.C."/>
            <person name="Labutti K."/>
            <person name="Haridas S."/>
            <person name="Kuo A."/>
            <person name="Salamov A."/>
            <person name="Ahrendt S.R."/>
            <person name="Lipzen A."/>
            <person name="Sullivan W."/>
            <person name="Andreopoulos W.B."/>
            <person name="Clum A."/>
            <person name="Lindquist E."/>
            <person name="Daum C."/>
            <person name="Ramamoorthy G.K."/>
            <person name="Gryganskyi A."/>
            <person name="Culley D."/>
            <person name="Magnuson J.K."/>
            <person name="James T.Y."/>
            <person name="O'Malley M.A."/>
            <person name="Stajich J.E."/>
            <person name="Spatafora J.W."/>
            <person name="Visel A."/>
            <person name="Grigoriev I.V."/>
        </authorList>
    </citation>
    <scope>NUCLEOTIDE SEQUENCE [LARGE SCALE GENOMIC DNA]</scope>
    <source>
        <strain evidence="2 3">CBS 931.73</strain>
    </source>
</reference>
<dbReference type="AlphaFoldDB" id="A0A1Y1XUF5"/>
<proteinExistence type="predicted"/>
<keyword evidence="1" id="KW-1133">Transmembrane helix</keyword>
<name>A0A1Y1XUF5_9FUNG</name>
<comment type="caution">
    <text evidence="2">The sequence shown here is derived from an EMBL/GenBank/DDBJ whole genome shotgun (WGS) entry which is preliminary data.</text>
</comment>
<dbReference type="EMBL" id="MCFE01000454">
    <property type="protein sequence ID" value="ORX89353.1"/>
    <property type="molecule type" value="Genomic_DNA"/>
</dbReference>
<keyword evidence="1" id="KW-0812">Transmembrane</keyword>
<evidence type="ECO:0000313" key="2">
    <source>
        <dbReference type="EMBL" id="ORX89353.1"/>
    </source>
</evidence>
<keyword evidence="1" id="KW-0472">Membrane</keyword>
<organism evidence="2 3">
    <name type="scientific">Basidiobolus meristosporus CBS 931.73</name>
    <dbReference type="NCBI Taxonomy" id="1314790"/>
    <lineage>
        <taxon>Eukaryota</taxon>
        <taxon>Fungi</taxon>
        <taxon>Fungi incertae sedis</taxon>
        <taxon>Zoopagomycota</taxon>
        <taxon>Entomophthoromycotina</taxon>
        <taxon>Basidiobolomycetes</taxon>
        <taxon>Basidiobolales</taxon>
        <taxon>Basidiobolaceae</taxon>
        <taxon>Basidiobolus</taxon>
    </lineage>
</organism>
<dbReference type="InParanoid" id="A0A1Y1XUF5"/>
<feature type="transmembrane region" description="Helical" evidence="1">
    <location>
        <begin position="20"/>
        <end position="42"/>
    </location>
</feature>
<evidence type="ECO:0000256" key="1">
    <source>
        <dbReference type="SAM" id="Phobius"/>
    </source>
</evidence>
<gene>
    <name evidence="2" type="ORF">K493DRAFT_318767</name>
</gene>
<evidence type="ECO:0000313" key="3">
    <source>
        <dbReference type="Proteomes" id="UP000193498"/>
    </source>
</evidence>
<sequence length="67" mass="7594">MHFALTRFQYLRLMPIASANFGPFMLTGLGSGSIAWFVATAINKSKSHQLSPSKPTLKQDMESYVWW</sequence>
<keyword evidence="3" id="KW-1185">Reference proteome</keyword>
<dbReference type="Proteomes" id="UP000193498">
    <property type="component" value="Unassembled WGS sequence"/>
</dbReference>
<accession>A0A1Y1XUF5</accession>
<protein>
    <submittedName>
        <fullName evidence="2">Uncharacterized protein</fullName>
    </submittedName>
</protein>